<evidence type="ECO:0000256" key="1">
    <source>
        <dbReference type="SAM" id="Phobius"/>
    </source>
</evidence>
<dbReference type="EMBL" id="LBOI01000022">
    <property type="protein sequence ID" value="KKP30854.1"/>
    <property type="molecule type" value="Genomic_DNA"/>
</dbReference>
<keyword evidence="1" id="KW-0812">Transmembrane</keyword>
<dbReference type="AlphaFoldDB" id="A0A0F9YGX9"/>
<sequence length="201" mass="22919">MSKSIKLFIIIGILLILGELLFIFYHKKLTNNDVSTKKNTNLVDENIKSLCFGSNNISKFTGIPESNKQYQLDNEQEALDIRGCLTDISEINGKVVFSIAFFDEKLKEHVYKFEVADNTSFMIWTGDTYITTKDNEEILTKTKDKTSHIKVFTIIADPQKIYIKTDPQTYHTFTEAFISSLNSKNNFPDPLYNIPIVGVGL</sequence>
<feature type="transmembrane region" description="Helical" evidence="1">
    <location>
        <begin position="7"/>
        <end position="25"/>
    </location>
</feature>
<keyword evidence="1" id="KW-1133">Transmembrane helix</keyword>
<comment type="caution">
    <text evidence="2">The sequence shown here is derived from an EMBL/GenBank/DDBJ whole genome shotgun (WGS) entry which is preliminary data.</text>
</comment>
<accession>A0A0F9YGX9</accession>
<reference evidence="2 3" key="1">
    <citation type="journal article" date="2015" name="Nature">
        <title>rRNA introns, odd ribosomes, and small enigmatic genomes across a large radiation of phyla.</title>
        <authorList>
            <person name="Brown C.T."/>
            <person name="Hug L.A."/>
            <person name="Thomas B.C."/>
            <person name="Sharon I."/>
            <person name="Castelle C.J."/>
            <person name="Singh A."/>
            <person name="Wilkins M.J."/>
            <person name="Williams K.H."/>
            <person name="Banfield J.F."/>
        </authorList>
    </citation>
    <scope>NUCLEOTIDE SEQUENCE [LARGE SCALE GENOMIC DNA]</scope>
</reference>
<protein>
    <submittedName>
        <fullName evidence="2">Uncharacterized protein</fullName>
    </submittedName>
</protein>
<proteinExistence type="predicted"/>
<gene>
    <name evidence="2" type="ORF">UR21_C0022G0002</name>
</gene>
<evidence type="ECO:0000313" key="2">
    <source>
        <dbReference type="EMBL" id="KKP30854.1"/>
    </source>
</evidence>
<evidence type="ECO:0000313" key="3">
    <source>
        <dbReference type="Proteomes" id="UP000034803"/>
    </source>
</evidence>
<dbReference type="Proteomes" id="UP000034803">
    <property type="component" value="Unassembled WGS sequence"/>
</dbReference>
<organism evidence="2 3">
    <name type="scientific">Candidatus Woesebacteria bacterium GW2011_GWC2_31_9</name>
    <dbReference type="NCBI Taxonomy" id="1618586"/>
    <lineage>
        <taxon>Bacteria</taxon>
        <taxon>Candidatus Woeseibacteriota</taxon>
    </lineage>
</organism>
<keyword evidence="1" id="KW-0472">Membrane</keyword>
<name>A0A0F9YGX9_9BACT</name>